<keyword evidence="6" id="KW-1006">Bacterial flagellum protein export</keyword>
<evidence type="ECO:0000256" key="4">
    <source>
        <dbReference type="ARBA" id="ARBA00022795"/>
    </source>
</evidence>
<dbReference type="InterPro" id="IPR018035">
    <property type="entry name" value="Flagellar_FliH/T3SS_HrpE"/>
</dbReference>
<gene>
    <name evidence="9" type="ORF">METZ01_LOCUS343542</name>
</gene>
<dbReference type="AlphaFoldDB" id="A0A382R0T1"/>
<evidence type="ECO:0000313" key="9">
    <source>
        <dbReference type="EMBL" id="SVC90688.1"/>
    </source>
</evidence>
<proteinExistence type="inferred from homology"/>
<evidence type="ECO:0000256" key="2">
    <source>
        <dbReference type="ARBA" id="ARBA00006602"/>
    </source>
</evidence>
<evidence type="ECO:0000256" key="1">
    <source>
        <dbReference type="ARBA" id="ARBA00003041"/>
    </source>
</evidence>
<dbReference type="GO" id="GO:0015031">
    <property type="term" value="P:protein transport"/>
    <property type="evidence" value="ECO:0007669"/>
    <property type="project" value="UniProtKB-KW"/>
</dbReference>
<keyword evidence="5" id="KW-0653">Protein transport</keyword>
<accession>A0A382R0T1</accession>
<comment type="function">
    <text evidence="1">Needed for flagellar regrowth and assembly.</text>
</comment>
<evidence type="ECO:0000256" key="5">
    <source>
        <dbReference type="ARBA" id="ARBA00022927"/>
    </source>
</evidence>
<sequence>VSKVIRTGQVASGSGMVTLGRAEAGLYYEPEKETTDRNPLDLPAMLEARINSLRSELDQQWEGKLRQEHETTRAAGEKQLQDATQQHQQELERVRQERYDEGHRDGVESKEAEAREAVVRMASLHDALKAERSQVLLDAESVVVDLAMSMARRVVRVEPAADARVVARIAREALRHLSDRSNLLLKVHPDDLGIARRFAAAWVDRVDTDAILRVQVSGHVDRGGCMIEGPEENVDARLSPQLETLHEALREQVMELHT</sequence>
<keyword evidence="4" id="KW-1005">Bacterial flagellum biogenesis</keyword>
<dbReference type="GO" id="GO:0005829">
    <property type="term" value="C:cytosol"/>
    <property type="evidence" value="ECO:0007669"/>
    <property type="project" value="TreeGrafter"/>
</dbReference>
<feature type="non-terminal residue" evidence="9">
    <location>
        <position position="258"/>
    </location>
</feature>
<evidence type="ECO:0000256" key="7">
    <source>
        <dbReference type="SAM" id="MobiDB-lite"/>
    </source>
</evidence>
<feature type="non-terminal residue" evidence="9">
    <location>
        <position position="1"/>
    </location>
</feature>
<dbReference type="PANTHER" id="PTHR34982">
    <property type="entry name" value="YOP PROTEINS TRANSLOCATION PROTEIN L"/>
    <property type="match status" value="1"/>
</dbReference>
<keyword evidence="3" id="KW-0813">Transport</keyword>
<dbReference type="GO" id="GO:0044781">
    <property type="term" value="P:bacterial-type flagellum organization"/>
    <property type="evidence" value="ECO:0007669"/>
    <property type="project" value="UniProtKB-KW"/>
</dbReference>
<feature type="region of interest" description="Disordered" evidence="7">
    <location>
        <begin position="64"/>
        <end position="87"/>
    </location>
</feature>
<name>A0A382R0T1_9ZZZZ</name>
<comment type="similarity">
    <text evidence="2">Belongs to the FliH family.</text>
</comment>
<organism evidence="9">
    <name type="scientific">marine metagenome</name>
    <dbReference type="NCBI Taxonomy" id="408172"/>
    <lineage>
        <taxon>unclassified sequences</taxon>
        <taxon>metagenomes</taxon>
        <taxon>ecological metagenomes</taxon>
    </lineage>
</organism>
<evidence type="ECO:0000256" key="3">
    <source>
        <dbReference type="ARBA" id="ARBA00022448"/>
    </source>
</evidence>
<feature type="compositionally biased region" description="Basic and acidic residues" evidence="7">
    <location>
        <begin position="64"/>
        <end position="80"/>
    </location>
</feature>
<feature type="domain" description="Flagellar assembly protein FliH/Type III secretion system HrpE" evidence="8">
    <location>
        <begin position="117"/>
        <end position="244"/>
    </location>
</feature>
<reference evidence="9" key="1">
    <citation type="submission" date="2018-05" db="EMBL/GenBank/DDBJ databases">
        <authorList>
            <person name="Lanie J.A."/>
            <person name="Ng W.-L."/>
            <person name="Kazmierczak K.M."/>
            <person name="Andrzejewski T.M."/>
            <person name="Davidsen T.M."/>
            <person name="Wayne K.J."/>
            <person name="Tettelin H."/>
            <person name="Glass J.I."/>
            <person name="Rusch D."/>
            <person name="Podicherti R."/>
            <person name="Tsui H.-C.T."/>
            <person name="Winkler M.E."/>
        </authorList>
    </citation>
    <scope>NUCLEOTIDE SEQUENCE</scope>
</reference>
<evidence type="ECO:0000259" key="8">
    <source>
        <dbReference type="Pfam" id="PF02108"/>
    </source>
</evidence>
<evidence type="ECO:0000256" key="6">
    <source>
        <dbReference type="ARBA" id="ARBA00023225"/>
    </source>
</evidence>
<protein>
    <recommendedName>
        <fullName evidence="8">Flagellar assembly protein FliH/Type III secretion system HrpE domain-containing protein</fullName>
    </recommendedName>
</protein>
<dbReference type="EMBL" id="UINC01117921">
    <property type="protein sequence ID" value="SVC90688.1"/>
    <property type="molecule type" value="Genomic_DNA"/>
</dbReference>
<dbReference type="PANTHER" id="PTHR34982:SF1">
    <property type="entry name" value="FLAGELLAR ASSEMBLY PROTEIN FLIH"/>
    <property type="match status" value="1"/>
</dbReference>
<dbReference type="Pfam" id="PF02108">
    <property type="entry name" value="FliH"/>
    <property type="match status" value="1"/>
</dbReference>
<dbReference type="InterPro" id="IPR051472">
    <property type="entry name" value="T3SS_Stator/FliH"/>
</dbReference>